<evidence type="ECO:0000259" key="2">
    <source>
        <dbReference type="Pfam" id="PF08397"/>
    </source>
</evidence>
<dbReference type="Pfam" id="PF08397">
    <property type="entry name" value="IMD"/>
    <property type="match status" value="1"/>
</dbReference>
<evidence type="ECO:0000313" key="3">
    <source>
        <dbReference type="EMBL" id="ELR22912.1"/>
    </source>
</evidence>
<dbReference type="AlphaFoldDB" id="L8HCE4"/>
<dbReference type="GO" id="GO:0007009">
    <property type="term" value="P:plasma membrane organization"/>
    <property type="evidence" value="ECO:0007669"/>
    <property type="project" value="InterPro"/>
</dbReference>
<feature type="compositionally biased region" description="Basic and acidic residues" evidence="1">
    <location>
        <begin position="152"/>
        <end position="164"/>
    </location>
</feature>
<feature type="region of interest" description="Disordered" evidence="1">
    <location>
        <begin position="137"/>
        <end position="164"/>
    </location>
</feature>
<dbReference type="SUPFAM" id="SSF103657">
    <property type="entry name" value="BAR/IMD domain-like"/>
    <property type="match status" value="1"/>
</dbReference>
<reference evidence="3 4" key="1">
    <citation type="journal article" date="2013" name="Genome Biol.">
        <title>Genome of Acanthamoeba castellanii highlights extensive lateral gene transfer and early evolution of tyrosine kinase signaling.</title>
        <authorList>
            <person name="Clarke M."/>
            <person name="Lohan A.J."/>
            <person name="Liu B."/>
            <person name="Lagkouvardos I."/>
            <person name="Roy S."/>
            <person name="Zafar N."/>
            <person name="Bertelli C."/>
            <person name="Schilde C."/>
            <person name="Kianianmomeni A."/>
            <person name="Burglin T.R."/>
            <person name="Frech C."/>
            <person name="Turcotte B."/>
            <person name="Kopec K.O."/>
            <person name="Synnott J.M."/>
            <person name="Choo C."/>
            <person name="Paponov I."/>
            <person name="Finkler A."/>
            <person name="Soon Heng Tan C."/>
            <person name="Hutchins A.P."/>
            <person name="Weinmeier T."/>
            <person name="Rattei T."/>
            <person name="Chu J.S."/>
            <person name="Gimenez G."/>
            <person name="Irimia M."/>
            <person name="Rigden D.J."/>
            <person name="Fitzpatrick D.A."/>
            <person name="Lorenzo-Morales J."/>
            <person name="Bateman A."/>
            <person name="Chiu C.H."/>
            <person name="Tang P."/>
            <person name="Hegemann P."/>
            <person name="Fromm H."/>
            <person name="Raoult D."/>
            <person name="Greub G."/>
            <person name="Miranda-Saavedra D."/>
            <person name="Chen N."/>
            <person name="Nash P."/>
            <person name="Ginger M.L."/>
            <person name="Horn M."/>
            <person name="Schaap P."/>
            <person name="Caler L."/>
            <person name="Loftus B."/>
        </authorList>
    </citation>
    <scope>NUCLEOTIDE SEQUENCE [LARGE SCALE GENOMIC DNA]</scope>
    <source>
        <strain evidence="3 4">Neff</strain>
    </source>
</reference>
<accession>L8HCE4</accession>
<keyword evidence="4" id="KW-1185">Reference proteome</keyword>
<dbReference type="OrthoDB" id="10254720at2759"/>
<evidence type="ECO:0000313" key="4">
    <source>
        <dbReference type="Proteomes" id="UP000011083"/>
    </source>
</evidence>
<proteinExistence type="predicted"/>
<evidence type="ECO:0000256" key="1">
    <source>
        <dbReference type="SAM" id="MobiDB-lite"/>
    </source>
</evidence>
<gene>
    <name evidence="3" type="ORF">ACA1_399180</name>
</gene>
<dbReference type="InterPro" id="IPR027267">
    <property type="entry name" value="AH/BAR_dom_sf"/>
</dbReference>
<organism evidence="3 4">
    <name type="scientific">Acanthamoeba castellanii (strain ATCC 30010 / Neff)</name>
    <dbReference type="NCBI Taxonomy" id="1257118"/>
    <lineage>
        <taxon>Eukaryota</taxon>
        <taxon>Amoebozoa</taxon>
        <taxon>Discosea</taxon>
        <taxon>Longamoebia</taxon>
        <taxon>Centramoebida</taxon>
        <taxon>Acanthamoebidae</taxon>
        <taxon>Acanthamoeba</taxon>
    </lineage>
</organism>
<sequence>MTERKKSMIERDDPMAVETMRIIGTLRDVQPLLADFLKASQKYTQQLAAAVSAGGAMLEALSKLSEHQGGDLGEGVKHLFEVQKSLEEHRHQVVQAWNDQIQADLTNRLPTDKNEVATWEKNYKTKRANSVKALKKAEANQQKCNKPKPKAKAPEKAEESDRQLEQVTAEHDILLREELRDAVRLERRKLCRFIQQFGFLMDVQANMAQADLVAIDNCRSALGNLGESEGLITGRARILLNDEGTAPPAFVAPAQNAFMPPILSTSDSSTTTLSSGPSRGTLSSRNSNILNLPASIAPPEVQYADFDPLASTAAMMGGASPSYDDLWDLVNGGVAAAAGHLYSDAPPADADIAAALRDIDELAINL</sequence>
<dbReference type="Proteomes" id="UP000011083">
    <property type="component" value="Unassembled WGS sequence"/>
</dbReference>
<feature type="domain" description="IMD" evidence="2">
    <location>
        <begin position="26"/>
        <end position="207"/>
    </location>
</feature>
<dbReference type="KEGG" id="acan:ACA1_399180"/>
<name>L8HCE4_ACACF</name>
<dbReference type="RefSeq" id="XP_004351689.1">
    <property type="nucleotide sequence ID" value="XM_004351637.1"/>
</dbReference>
<protein>
    <submittedName>
        <fullName evidence="3">IRSp53/MIM domain containing protein</fullName>
    </submittedName>
</protein>
<feature type="region of interest" description="Disordered" evidence="1">
    <location>
        <begin position="265"/>
        <end position="284"/>
    </location>
</feature>
<dbReference type="GeneID" id="14923875"/>
<dbReference type="VEuPathDB" id="AmoebaDB:ACA1_399180"/>
<dbReference type="InterPro" id="IPR013606">
    <property type="entry name" value="I-BAR_dom"/>
</dbReference>
<dbReference type="EMBL" id="KB007869">
    <property type="protein sequence ID" value="ELR22912.1"/>
    <property type="molecule type" value="Genomic_DNA"/>
</dbReference>
<dbReference type="Gene3D" id="1.20.1270.60">
    <property type="entry name" value="Arfaptin homology (AH) domain/BAR domain"/>
    <property type="match status" value="1"/>
</dbReference>